<dbReference type="STRING" id="1381753.V2X848"/>
<dbReference type="KEGG" id="mrr:Moror_3888"/>
<feature type="compositionally biased region" description="Polar residues" evidence="2">
    <location>
        <begin position="557"/>
        <end position="567"/>
    </location>
</feature>
<gene>
    <name evidence="3" type="ORF">Moror_3888</name>
</gene>
<dbReference type="Pfam" id="PF00022">
    <property type="entry name" value="Actin"/>
    <property type="match status" value="1"/>
</dbReference>
<proteinExistence type="inferred from homology"/>
<dbReference type="CDD" id="cd10207">
    <property type="entry name" value="ASKHA_NBD_Arp10"/>
    <property type="match status" value="1"/>
</dbReference>
<feature type="region of interest" description="Disordered" evidence="2">
    <location>
        <begin position="536"/>
        <end position="574"/>
    </location>
</feature>
<dbReference type="OrthoDB" id="337660at2759"/>
<evidence type="ECO:0000313" key="4">
    <source>
        <dbReference type="Proteomes" id="UP000017559"/>
    </source>
</evidence>
<dbReference type="PANTHER" id="PTHR11937">
    <property type="entry name" value="ACTIN"/>
    <property type="match status" value="1"/>
</dbReference>
<reference evidence="3 4" key="1">
    <citation type="journal article" date="2014" name="BMC Genomics">
        <title>Genome and secretome analysis of the hemibiotrophic fungal pathogen, Moniliophthora roreri, which causes frosty pod rot disease of cacao: mechanisms of the biotrophic and necrotrophic phases.</title>
        <authorList>
            <person name="Meinhardt L.W."/>
            <person name="Costa G.G.L."/>
            <person name="Thomazella D.P.T."/>
            <person name="Teixeira P.J.P.L."/>
            <person name="Carazzolle M.F."/>
            <person name="Schuster S.C."/>
            <person name="Carlson J.E."/>
            <person name="Guiltinan M.J."/>
            <person name="Mieczkowski P."/>
            <person name="Farmer A."/>
            <person name="Ramaraj T."/>
            <person name="Crozier J."/>
            <person name="Davis R.E."/>
            <person name="Shao J."/>
            <person name="Melnick R.L."/>
            <person name="Pereira G.A.G."/>
            <person name="Bailey B.A."/>
        </authorList>
    </citation>
    <scope>NUCLEOTIDE SEQUENCE [LARGE SCALE GENOMIC DNA]</scope>
    <source>
        <strain evidence="3 4">MCA 2997</strain>
    </source>
</reference>
<dbReference type="Gene3D" id="3.30.420.40">
    <property type="match status" value="4"/>
</dbReference>
<dbReference type="InterPro" id="IPR043129">
    <property type="entry name" value="ATPase_NBD"/>
</dbReference>
<feature type="compositionally biased region" description="Polar residues" evidence="2">
    <location>
        <begin position="1"/>
        <end position="35"/>
    </location>
</feature>
<dbReference type="SUPFAM" id="SSF53067">
    <property type="entry name" value="Actin-like ATPase domain"/>
    <property type="match status" value="2"/>
</dbReference>
<dbReference type="Proteomes" id="UP000017559">
    <property type="component" value="Unassembled WGS sequence"/>
</dbReference>
<dbReference type="EMBL" id="AWSO01000086">
    <property type="protein sequence ID" value="ESK95363.1"/>
    <property type="molecule type" value="Genomic_DNA"/>
</dbReference>
<dbReference type="InterPro" id="IPR004000">
    <property type="entry name" value="Actin"/>
</dbReference>
<dbReference type="Gene3D" id="3.90.640.10">
    <property type="entry name" value="Actin, Chain A, domain 4"/>
    <property type="match status" value="2"/>
</dbReference>
<feature type="region of interest" description="Disordered" evidence="2">
    <location>
        <begin position="1"/>
        <end position="38"/>
    </location>
</feature>
<comment type="similarity">
    <text evidence="1">Belongs to the actin family.</text>
</comment>
<feature type="compositionally biased region" description="Polar residues" evidence="2">
    <location>
        <begin position="310"/>
        <end position="326"/>
    </location>
</feature>
<dbReference type="AlphaFoldDB" id="V2X848"/>
<sequence length="596" mass="64388">MTTPTTPRTKSSFPSTPTAQRTSSSHVVQSSPHYTTTRRHSLYGVEDRVVIDPGSRIWKVGFSGEGRPRDVFYSTKATPSLWRLQRAAEVAERAEEDRLLEVRMEQCLRSVFHDSLLTDPKARKVILVEHPLLPMYIKDTIARVLFDNLQVPSVSFACSHLLSLLAVGRITGLVLDCGYLESVVLPIFASRPLFPQLRTTPLAGSRLSSHLRSLLLLFGTYLPPTSPGPVNIPMASRSMRVPAEVLTDSVLEDTLTRCCFVGEALISASANDTREVTPGPDESTPSEIDLPPGSDATQSESDFSYAGRESTMSSAQMSTSDFSVISNPRAPIDPRGGSGSGGENSLNALANLYTRHSTATDLRLRIAPPSGAGHAGLGYATLIIPGWIRERAAEILFEEGDVDEKSIAEVILDALLKVPVDLRKTMASSILVVGGTAMLPGFIPRLHSELLRALQPPTISPRHPVRPDRPPPPQYDRYGSLRPLTPYFAILNNPSPTEPHSDRAKANAGKAPAFTPATMAWVGGSLAGSLKTGGVEVSREKWDETDAERDGAGDLSMDTTPPQSHDPPSSRIILPDWTRVPLPMGAPPAAITRVGA</sequence>
<dbReference type="SMART" id="SM00268">
    <property type="entry name" value="ACTIN"/>
    <property type="match status" value="1"/>
</dbReference>
<accession>V2X848</accession>
<keyword evidence="4" id="KW-1185">Reference proteome</keyword>
<evidence type="ECO:0000313" key="3">
    <source>
        <dbReference type="EMBL" id="ESK95363.1"/>
    </source>
</evidence>
<evidence type="ECO:0000256" key="1">
    <source>
        <dbReference type="RuleBase" id="RU000487"/>
    </source>
</evidence>
<protein>
    <submittedName>
        <fullName evidence="3">Fungal specific actin related protein</fullName>
    </submittedName>
</protein>
<dbReference type="HOGENOM" id="CLU_025520_0_0_1"/>
<name>V2X848_MONRO</name>
<evidence type="ECO:0000256" key="2">
    <source>
        <dbReference type="SAM" id="MobiDB-lite"/>
    </source>
</evidence>
<feature type="compositionally biased region" description="Basic and acidic residues" evidence="2">
    <location>
        <begin position="537"/>
        <end position="552"/>
    </location>
</feature>
<feature type="region of interest" description="Disordered" evidence="2">
    <location>
        <begin position="271"/>
        <end position="343"/>
    </location>
</feature>
<organism evidence="3 4">
    <name type="scientific">Moniliophthora roreri (strain MCA 2997)</name>
    <name type="common">Cocoa frosty pod rot fungus</name>
    <name type="synonym">Crinipellis roreri</name>
    <dbReference type="NCBI Taxonomy" id="1381753"/>
    <lineage>
        <taxon>Eukaryota</taxon>
        <taxon>Fungi</taxon>
        <taxon>Dikarya</taxon>
        <taxon>Basidiomycota</taxon>
        <taxon>Agaricomycotina</taxon>
        <taxon>Agaricomycetes</taxon>
        <taxon>Agaricomycetidae</taxon>
        <taxon>Agaricales</taxon>
        <taxon>Marasmiineae</taxon>
        <taxon>Marasmiaceae</taxon>
        <taxon>Moniliophthora</taxon>
    </lineage>
</organism>
<comment type="caution">
    <text evidence="3">The sequence shown here is derived from an EMBL/GenBank/DDBJ whole genome shotgun (WGS) entry which is preliminary data.</text>
</comment>